<gene>
    <name evidence="1" type="ORF">CLM73_14460</name>
</gene>
<organism evidence="1 2">
    <name type="scientific">Achromobacter spanius</name>
    <dbReference type="NCBI Taxonomy" id="217203"/>
    <lineage>
        <taxon>Bacteria</taxon>
        <taxon>Pseudomonadati</taxon>
        <taxon>Pseudomonadota</taxon>
        <taxon>Betaproteobacteria</taxon>
        <taxon>Burkholderiales</taxon>
        <taxon>Alcaligenaceae</taxon>
        <taxon>Achromobacter</taxon>
    </lineage>
</organism>
<dbReference type="EMBL" id="CP023270">
    <property type="protein sequence ID" value="AVJ28218.1"/>
    <property type="molecule type" value="Genomic_DNA"/>
</dbReference>
<reference evidence="1 2" key="1">
    <citation type="submission" date="2017-09" db="EMBL/GenBank/DDBJ databases">
        <title>Genomic, metabolic, and phenotypic characteristics of bacterial isolates from the natural microbiome of the model nematode Caenorhabditis elegans.</title>
        <authorList>
            <person name="Zimmermann J."/>
            <person name="Obeng N."/>
            <person name="Yang W."/>
            <person name="Obeng O."/>
            <person name="Kissoyan K."/>
            <person name="Pees B."/>
            <person name="Dirksen P."/>
            <person name="Hoppner M."/>
            <person name="Franke A."/>
            <person name="Rosenstiel P."/>
            <person name="Leippe M."/>
            <person name="Dierking K."/>
            <person name="Kaleta C."/>
            <person name="Schulenburg H."/>
        </authorList>
    </citation>
    <scope>NUCLEOTIDE SEQUENCE [LARGE SCALE GENOMIC DNA]</scope>
    <source>
        <strain evidence="1 2">MYb73</strain>
    </source>
</reference>
<sequence length="198" mass="22667">MNDRLQQTLRRFDDYNAADPNTFTWEGESCPQELFLAQKLHDWVMKLAPDASEPLILASRCQHIGRWEITRASYPEGRIGYLTWRKALARHHAGIAQELMKETGYPQEDCERVAAILMKQGIKQDPDVQVMENALCLVFLQYQYEAFYPAHEDKIVEILRKSLLKMDGAGHQQAMTLSYSDKGMGYIKQALAALESAD</sequence>
<evidence type="ECO:0008006" key="3">
    <source>
        <dbReference type="Google" id="ProtNLM"/>
    </source>
</evidence>
<dbReference type="RefSeq" id="WP_105239021.1">
    <property type="nucleotide sequence ID" value="NZ_CP023270.1"/>
</dbReference>
<evidence type="ECO:0000313" key="2">
    <source>
        <dbReference type="Proteomes" id="UP000239477"/>
    </source>
</evidence>
<dbReference type="PANTHER" id="PTHR41729:SF1">
    <property type="entry name" value="GLUTAMYL-TRNA SYNTHETASE"/>
    <property type="match status" value="1"/>
</dbReference>
<accession>A0A2S0I885</accession>
<dbReference type="AlphaFoldDB" id="A0A2S0I885"/>
<evidence type="ECO:0000313" key="1">
    <source>
        <dbReference type="EMBL" id="AVJ28218.1"/>
    </source>
</evidence>
<protein>
    <recommendedName>
        <fullName evidence="3">DUF4202 domain-containing protein</fullName>
    </recommendedName>
</protein>
<dbReference type="PANTHER" id="PTHR41729">
    <property type="entry name" value="GLUTAMYL-TRNA SYNTHETASE"/>
    <property type="match status" value="1"/>
</dbReference>
<dbReference type="InterPro" id="IPR025255">
    <property type="entry name" value="DUF4202"/>
</dbReference>
<name>A0A2S0I885_9BURK</name>
<dbReference type="Proteomes" id="UP000239477">
    <property type="component" value="Chromosome"/>
</dbReference>
<proteinExistence type="predicted"/>
<keyword evidence="2" id="KW-1185">Reference proteome</keyword>
<dbReference type="OrthoDB" id="9799165at2"/>
<dbReference type="Pfam" id="PF13875">
    <property type="entry name" value="DUF4202"/>
    <property type="match status" value="1"/>
</dbReference>